<evidence type="ECO:0000256" key="6">
    <source>
        <dbReference type="SAM" id="SignalP"/>
    </source>
</evidence>
<dbReference type="CDD" id="cd23992">
    <property type="entry name" value="PBP_GOBP"/>
    <property type="match status" value="2"/>
</dbReference>
<feature type="signal peptide" evidence="6">
    <location>
        <begin position="1"/>
        <end position="20"/>
    </location>
</feature>
<dbReference type="InterPro" id="IPR006170">
    <property type="entry name" value="PBP/GOBP"/>
</dbReference>
<reference evidence="8" key="2">
    <citation type="submission" date="2020-05" db="UniProtKB">
        <authorList>
            <consortium name="EnsemblMetazoa"/>
        </authorList>
    </citation>
    <scope>IDENTIFICATION</scope>
    <source>
        <strain evidence="8">JHB</strain>
    </source>
</reference>
<proteinExistence type="inferred from homology"/>
<dbReference type="HOGENOM" id="CLU_465563_0_0_1"/>
<evidence type="ECO:0000313" key="7">
    <source>
        <dbReference type="EMBL" id="EDS44767.1"/>
    </source>
</evidence>
<protein>
    <recommendedName>
        <fullName evidence="10">Odorant-binding protein</fullName>
    </recommendedName>
</protein>
<dbReference type="AlphaFoldDB" id="B0XCD7"/>
<name>B0XCD7_CULQU</name>
<evidence type="ECO:0000313" key="9">
    <source>
        <dbReference type="Proteomes" id="UP000002320"/>
    </source>
</evidence>
<dbReference type="VEuPathDB" id="VectorBase:CPIJ017167"/>
<dbReference type="eggNOG" id="ENOG502T74M">
    <property type="taxonomic scope" value="Eukaryota"/>
</dbReference>
<evidence type="ECO:0000256" key="5">
    <source>
        <dbReference type="ARBA" id="ARBA00023157"/>
    </source>
</evidence>
<dbReference type="STRING" id="7176.B0XCD7"/>
<dbReference type="Proteomes" id="UP000002320">
    <property type="component" value="Unassembled WGS sequence"/>
</dbReference>
<dbReference type="VEuPathDB" id="VectorBase:CQUJHB017747"/>
<evidence type="ECO:0000313" key="8">
    <source>
        <dbReference type="EnsemblMetazoa" id="CPIJ017167-PA"/>
    </source>
</evidence>
<dbReference type="InterPro" id="IPR036728">
    <property type="entry name" value="PBP_GOBP_sf"/>
</dbReference>
<evidence type="ECO:0008006" key="10">
    <source>
        <dbReference type="Google" id="ProtNLM"/>
    </source>
</evidence>
<dbReference type="Pfam" id="PF01395">
    <property type="entry name" value="PBP_GOBP"/>
    <property type="match status" value="2"/>
</dbReference>
<dbReference type="PANTHER" id="PTHR11857">
    <property type="entry name" value="ODORANT BINDING PROTEIN-RELATED"/>
    <property type="match status" value="1"/>
</dbReference>
<dbReference type="OMA" id="RCERIQY"/>
<accession>B0XCD7</accession>
<keyword evidence="3" id="KW-0964">Secreted</keyword>
<dbReference type="EMBL" id="DS232686">
    <property type="protein sequence ID" value="EDS44767.1"/>
    <property type="molecule type" value="Genomic_DNA"/>
</dbReference>
<evidence type="ECO:0000256" key="3">
    <source>
        <dbReference type="ARBA" id="ARBA00022525"/>
    </source>
</evidence>
<dbReference type="EnsemblMetazoa" id="CPIJ017167-RA">
    <property type="protein sequence ID" value="CPIJ017167-PA"/>
    <property type="gene ID" value="CPIJ017167"/>
</dbReference>
<dbReference type="SUPFAM" id="SSF47565">
    <property type="entry name" value="Insect pheromone/odorant-binding proteins"/>
    <property type="match status" value="2"/>
</dbReference>
<keyword evidence="9" id="KW-1185">Reference proteome</keyword>
<dbReference type="GO" id="GO:0005549">
    <property type="term" value="F:odorant binding"/>
    <property type="evidence" value="ECO:0007669"/>
    <property type="project" value="InterPro"/>
</dbReference>
<dbReference type="Gene3D" id="1.10.238.20">
    <property type="entry name" value="Pheromone/general odorant binding protein domain"/>
    <property type="match status" value="2"/>
</dbReference>
<sequence length="506" mass="58008">MRTMISVVLLGLLSISSVQCRLTHYTIFKSFPQALQECAEYLEVSNCTLQRYVEDSYPNCEIVKKLLHCTLLNLVAWKEDSGVEHHVMVSFFEPAPQDTCYENRTAECVRNVLATCQDKLGQAYEVFQCYYRQYGNIRESKQWIPNTANEFNELISLAIELANVPRCERIQYARGNILDQPSFARAFMIGCVRAGYYSLQDGVYLSSFYTEFGVPEVLTKQTEECVATVSKQYCDSDHTTRLYNIFKKCLADVLPTLSLVQQLQAQEVGTDLCGCALHECAEYLEVSNCTLRRYVEDSYPECDIVKKLIHCTLLNLVAWTETGLKHQVMVSFFDPAPGDSCYENRTADCVRNVHTTCQDKLSQAYEMFQCYYRNYGNIRESRQWIPSTPVEFAEQLLAAFAVTNVPRCERIQYARGNIIGHPTFPRAFLVGHIRTGYYSLQEGILLKSFYTFFGVPELLSRRTAECVAAVEREYCDADHATRFLEMFKTCLADIIPAVEILRQLME</sequence>
<evidence type="ECO:0000256" key="4">
    <source>
        <dbReference type="ARBA" id="ARBA00022729"/>
    </source>
</evidence>
<dbReference type="OrthoDB" id="7762430at2759"/>
<dbReference type="PANTHER" id="PTHR11857:SF46">
    <property type="entry name" value="GENERAL ODORANT-BINDING PROTEIN 99A-RELATED"/>
    <property type="match status" value="1"/>
</dbReference>
<comment type="subcellular location">
    <subcellularLocation>
        <location evidence="1">Secreted</location>
    </subcellularLocation>
</comment>
<keyword evidence="4 6" id="KW-0732">Signal</keyword>
<gene>
    <name evidence="8" type="primary">6050749</name>
    <name evidence="7" type="ORF">CpipJ_CPIJ017167</name>
</gene>
<dbReference type="GO" id="GO:0007608">
    <property type="term" value="P:sensory perception of smell"/>
    <property type="evidence" value="ECO:0007669"/>
    <property type="project" value="TreeGrafter"/>
</dbReference>
<evidence type="ECO:0000256" key="1">
    <source>
        <dbReference type="ARBA" id="ARBA00004613"/>
    </source>
</evidence>
<dbReference type="KEGG" id="cqu:CpipJ_CPIJ017167"/>
<comment type="similarity">
    <text evidence="2">Belongs to the PBP/GOBP family.</text>
</comment>
<keyword evidence="5" id="KW-1015">Disulfide bond</keyword>
<reference evidence="7" key="1">
    <citation type="submission" date="2007-03" db="EMBL/GenBank/DDBJ databases">
        <title>Annotation of Culex pipiens quinquefasciatus.</title>
        <authorList>
            <consortium name="The Broad Institute Genome Sequencing Platform"/>
            <person name="Atkinson P.W."/>
            <person name="Hemingway J."/>
            <person name="Christensen B.M."/>
            <person name="Higgs S."/>
            <person name="Kodira C."/>
            <person name="Hannick L."/>
            <person name="Megy K."/>
            <person name="O'Leary S."/>
            <person name="Pearson M."/>
            <person name="Haas B.J."/>
            <person name="Mauceli E."/>
            <person name="Wortman J.R."/>
            <person name="Lee N.H."/>
            <person name="Guigo R."/>
            <person name="Stanke M."/>
            <person name="Alvarado L."/>
            <person name="Amedeo P."/>
            <person name="Antoine C.H."/>
            <person name="Arensburger P."/>
            <person name="Bidwell S.L."/>
            <person name="Crawford M."/>
            <person name="Camaro F."/>
            <person name="Devon K."/>
            <person name="Engels R."/>
            <person name="Hammond M."/>
            <person name="Howarth C."/>
            <person name="Koehrsen M."/>
            <person name="Lawson D."/>
            <person name="Montgomery P."/>
            <person name="Nene V."/>
            <person name="Nusbaum C."/>
            <person name="Puiu D."/>
            <person name="Romero-Severson J."/>
            <person name="Severson D.W."/>
            <person name="Shumway M."/>
            <person name="Sisk P."/>
            <person name="Stolte C."/>
            <person name="Zeng Q."/>
            <person name="Eisenstadt E."/>
            <person name="Fraser-Liggett C."/>
            <person name="Strausberg R."/>
            <person name="Galagan J."/>
            <person name="Birren B."/>
            <person name="Collins F.H."/>
        </authorList>
    </citation>
    <scope>NUCLEOTIDE SEQUENCE [LARGE SCALE GENOMIC DNA]</scope>
    <source>
        <strain evidence="7">JHB</strain>
    </source>
</reference>
<dbReference type="GO" id="GO:0005615">
    <property type="term" value="C:extracellular space"/>
    <property type="evidence" value="ECO:0007669"/>
    <property type="project" value="TreeGrafter"/>
</dbReference>
<dbReference type="InParanoid" id="B0XCD7"/>
<evidence type="ECO:0000256" key="2">
    <source>
        <dbReference type="ARBA" id="ARBA00008098"/>
    </source>
</evidence>
<organism>
    <name type="scientific">Culex quinquefasciatus</name>
    <name type="common">Southern house mosquito</name>
    <name type="synonym">Culex pungens</name>
    <dbReference type="NCBI Taxonomy" id="7176"/>
    <lineage>
        <taxon>Eukaryota</taxon>
        <taxon>Metazoa</taxon>
        <taxon>Ecdysozoa</taxon>
        <taxon>Arthropoda</taxon>
        <taxon>Hexapoda</taxon>
        <taxon>Insecta</taxon>
        <taxon>Pterygota</taxon>
        <taxon>Neoptera</taxon>
        <taxon>Endopterygota</taxon>
        <taxon>Diptera</taxon>
        <taxon>Nematocera</taxon>
        <taxon>Culicoidea</taxon>
        <taxon>Culicidae</taxon>
        <taxon>Culicinae</taxon>
        <taxon>Culicini</taxon>
        <taxon>Culex</taxon>
        <taxon>Culex</taxon>
    </lineage>
</organism>
<feature type="chain" id="PRO_5014567285" description="Odorant-binding protein" evidence="6">
    <location>
        <begin position="21"/>
        <end position="506"/>
    </location>
</feature>